<gene>
    <name evidence="2" type="ORF">niasHT_017083</name>
</gene>
<reference evidence="2 3" key="1">
    <citation type="submission" date="2024-10" db="EMBL/GenBank/DDBJ databases">
        <authorList>
            <person name="Kim D."/>
        </authorList>
    </citation>
    <scope>NUCLEOTIDE SEQUENCE [LARGE SCALE GENOMIC DNA]</scope>
    <source>
        <strain evidence="2">BH-2024</strain>
    </source>
</reference>
<dbReference type="InterPro" id="IPR048413">
    <property type="entry name" value="Htt_C-HEAT_rpt"/>
</dbReference>
<dbReference type="Proteomes" id="UP001620626">
    <property type="component" value="Unassembled WGS sequence"/>
</dbReference>
<dbReference type="Pfam" id="PF20927">
    <property type="entry name" value="Htt_C-HEAT"/>
    <property type="match status" value="1"/>
</dbReference>
<dbReference type="PANTHER" id="PTHR10170">
    <property type="entry name" value="HUNTINGTON DISEASE PROTEIN"/>
    <property type="match status" value="1"/>
</dbReference>
<dbReference type="EMBL" id="JBICBT010000605">
    <property type="protein sequence ID" value="KAL3107851.1"/>
    <property type="molecule type" value="Genomic_DNA"/>
</dbReference>
<protein>
    <submittedName>
        <fullName evidence="2">Uncharacterized protein</fullName>
    </submittedName>
</protein>
<comment type="caution">
    <text evidence="2">The sequence shown here is derived from an EMBL/GenBank/DDBJ whole genome shotgun (WGS) entry which is preliminary data.</text>
</comment>
<evidence type="ECO:0000313" key="3">
    <source>
        <dbReference type="Proteomes" id="UP001620626"/>
    </source>
</evidence>
<feature type="region of interest" description="Disordered" evidence="1">
    <location>
        <begin position="1188"/>
        <end position="1210"/>
    </location>
</feature>
<dbReference type="InterPro" id="IPR028426">
    <property type="entry name" value="Huntingtin_fam"/>
</dbReference>
<keyword evidence="3" id="KW-1185">Reference proteome</keyword>
<accession>A0ABD2KY44</accession>
<proteinExistence type="predicted"/>
<evidence type="ECO:0000256" key="1">
    <source>
        <dbReference type="SAM" id="MobiDB-lite"/>
    </source>
</evidence>
<evidence type="ECO:0000313" key="2">
    <source>
        <dbReference type="EMBL" id="KAL3107851.1"/>
    </source>
</evidence>
<organism evidence="2 3">
    <name type="scientific">Heterodera trifolii</name>
    <dbReference type="NCBI Taxonomy" id="157864"/>
    <lineage>
        <taxon>Eukaryota</taxon>
        <taxon>Metazoa</taxon>
        <taxon>Ecdysozoa</taxon>
        <taxon>Nematoda</taxon>
        <taxon>Chromadorea</taxon>
        <taxon>Rhabditida</taxon>
        <taxon>Tylenchina</taxon>
        <taxon>Tylenchomorpha</taxon>
        <taxon>Tylenchoidea</taxon>
        <taxon>Heteroderidae</taxon>
        <taxon>Heteroderinae</taxon>
        <taxon>Heterodera</taxon>
    </lineage>
</organism>
<name>A0ABD2KY44_9BILA</name>
<dbReference type="PANTHER" id="PTHR10170:SF10">
    <property type="entry name" value="HUNTINGTIN"/>
    <property type="match status" value="1"/>
</dbReference>
<sequence>MPVDEFFHSVQNLFDKFAAPPPYFAKNGQFRLQIAHTLAPFLFVLLNQIDEDIFLLRMGTIFGGQSLEMDEEKRIEMAKIYFGRNIASILTESIRCLYSDSATVLPKLEALNDLSELEATTALFVLFTLHQCIRAGKAPQLIDAIREQLRLVLGQVDLCLLASASPPLFLFWLSLLLLLRLDLPLSPAILLSLPAHCQNILLHLTVYELCEEQMPKSVENFGHPQAMLLHFPPEFCVRLLLIIEEDKIFRKMLSRLSQKSIGHLIGQVSTALASADDNQTASVLPRLFALIAKSEDPTHLERASRMMEVNQSHWKALLKDEELSVRKCRQRPTAKSFSQLSSDSLNTSQFYQLIAKHFCEEFPQQICLGLFVLEKNAILDIFALIGAEWQIRRPFFRNLFSVLFNLQNDGDRQPIVDALVEFEFFASFTGGHSPSADELVFILSQLSDLFQQFATLKPLLLPRENVEKLFNFVFVRMLFQLISTQRKIPSDYFKAMKLFFSLQSVRNFYSENDLYTVRSLQQFLTTFWEHLEKDIPRWHRLHIDRQHWAVKVQTSKELGDEFEEQLLKLFNVVQRIIFSAKNGRLAGEGTREAFRALLGVSLFQRMALVPESALRLDWSLMFDPYRSDDTRHIFVPLVQIHMLNDPEVLSDFSWRALWLGWESRAQFEDFWMSLFGVLSSTPTTSFEIQQRVSADSFAAAQRQIVAANLAIESLTNILLQTLLFPNPGSPIDSEFLVKRRRTKQTHHFLESEFGRMAICAKNLTDQMLGKNQNGTGEHFTQNLEKLSAKGNGTGQISLFHLRSFCGLSERTAEEKRANSAEREIRMSSNALLIAQSAELDISSSLRALFDTFVHWLNSSELVQIPMAILCSTLRSLTFLSDLFHDPAFYRQTFVTLKPFVGTQKTLFDGHPIRGNVFLLLLKCASVLEWSELAAASAGDSSLSKLVDFLFEFGIRSTQCQFVRECSLVGFLYLLQSDNRDHLQPSTIANIVHFLVNDLQRMQRMTDILTDFQVDWMEYNQLTWAVMFFIVEECHSLPISEGTIDFFLHIVSDSFVDPRTPSWQKEVLTCGIESLVLRNCSYAPIFRKMALECFATYQLQPSHLPFALSVYLTCIYRELFEGGEFAYAVNKAFPTEDFHKFLNVFSFYASSSSSSSHCIVKIASDLICSVWSKEFVLECVWGLLVPPTTSPKRRNESEFSQTPAEGHPSVEHPLQWADEGQKWQNIRPYGDSMPLRLTPLDRSLLLLLHTLFKTLFMNQRRVCLELAANFLLPKVNSLENRAMAKCVSLMLLCSANGSGQVQQRIHFLLHSDDPIASPFFGFVFPPSFIKMMLHSFIGEVESLQLDGVNVEEIGHNLKRTFGLA</sequence>